<proteinExistence type="predicted"/>
<gene>
    <name evidence="1" type="ORF">QTN89_17470</name>
</gene>
<evidence type="ECO:0008006" key="3">
    <source>
        <dbReference type="Google" id="ProtNLM"/>
    </source>
</evidence>
<dbReference type="RefSeq" id="WP_160149784.1">
    <property type="nucleotide sequence ID" value="NZ_JASZZN010000012.1"/>
</dbReference>
<comment type="caution">
    <text evidence="1">The sequence shown here is derived from an EMBL/GenBank/DDBJ whole genome shotgun (WGS) entry which is preliminary data.</text>
</comment>
<keyword evidence="2" id="KW-1185">Reference proteome</keyword>
<sequence>MLSAVSDCRSRMEHCVASSWDNFGVCEIYPENAGLHANLLPITMDGVQSQYWNEKGRKDAE</sequence>
<accession>A0ABT7PL78</accession>
<reference evidence="1 2" key="1">
    <citation type="submission" date="2023-06" db="EMBL/GenBank/DDBJ databases">
        <title>Roseiconus lacunae JC819 isolated from Gulf of Mannar region, Tamil Nadu.</title>
        <authorList>
            <person name="Pk S."/>
            <person name="Ch S."/>
            <person name="Ch V.R."/>
        </authorList>
    </citation>
    <scope>NUCLEOTIDE SEQUENCE [LARGE SCALE GENOMIC DNA]</scope>
    <source>
        <strain evidence="1 2">JC819</strain>
    </source>
</reference>
<dbReference type="EMBL" id="JASZZN010000012">
    <property type="protein sequence ID" value="MDM4017240.1"/>
    <property type="molecule type" value="Genomic_DNA"/>
</dbReference>
<organism evidence="1 2">
    <name type="scientific">Roseiconus lacunae</name>
    <dbReference type="NCBI Taxonomy" id="2605694"/>
    <lineage>
        <taxon>Bacteria</taxon>
        <taxon>Pseudomonadati</taxon>
        <taxon>Planctomycetota</taxon>
        <taxon>Planctomycetia</taxon>
        <taxon>Pirellulales</taxon>
        <taxon>Pirellulaceae</taxon>
        <taxon>Roseiconus</taxon>
    </lineage>
</organism>
<dbReference type="Proteomes" id="UP001239462">
    <property type="component" value="Unassembled WGS sequence"/>
</dbReference>
<evidence type="ECO:0000313" key="1">
    <source>
        <dbReference type="EMBL" id="MDM4017240.1"/>
    </source>
</evidence>
<protein>
    <recommendedName>
        <fullName evidence="3">DUF3551 domain-containing protein</fullName>
    </recommendedName>
</protein>
<name>A0ABT7PL78_9BACT</name>
<evidence type="ECO:0000313" key="2">
    <source>
        <dbReference type="Proteomes" id="UP001239462"/>
    </source>
</evidence>